<feature type="domain" description="Guanylate cyclase" evidence="8">
    <location>
        <begin position="187"/>
        <end position="328"/>
    </location>
</feature>
<protein>
    <recommendedName>
        <fullName evidence="8">Guanylate cyclase domain-containing protein</fullName>
    </recommendedName>
</protein>
<keyword evidence="4" id="KW-1133">Transmembrane helix</keyword>
<feature type="region of interest" description="Disordered" evidence="7">
    <location>
        <begin position="731"/>
        <end position="800"/>
    </location>
</feature>
<evidence type="ECO:0000256" key="6">
    <source>
        <dbReference type="ARBA" id="ARBA00023239"/>
    </source>
</evidence>
<feature type="region of interest" description="Disordered" evidence="7">
    <location>
        <begin position="418"/>
        <end position="515"/>
    </location>
</feature>
<keyword evidence="5" id="KW-0472">Membrane</keyword>
<dbReference type="PANTHER" id="PTHR11920:SF335">
    <property type="entry name" value="GUANYLATE CYCLASE"/>
    <property type="match status" value="1"/>
</dbReference>
<keyword evidence="3" id="KW-0547">Nucleotide-binding</keyword>
<comment type="subcellular location">
    <subcellularLocation>
        <location evidence="1">Membrane</location>
    </subcellularLocation>
</comment>
<dbReference type="PROSITE" id="PS50125">
    <property type="entry name" value="GUANYLATE_CYCLASE_2"/>
    <property type="match status" value="1"/>
</dbReference>
<dbReference type="InterPro" id="IPR050401">
    <property type="entry name" value="Cyclic_nucleotide_synthase"/>
</dbReference>
<keyword evidence="2" id="KW-0812">Transmembrane</keyword>
<evidence type="ECO:0000256" key="1">
    <source>
        <dbReference type="ARBA" id="ARBA00004370"/>
    </source>
</evidence>
<dbReference type="EMBL" id="HBIP01022813">
    <property type="protein sequence ID" value="CAE0498590.1"/>
    <property type="molecule type" value="Transcribed_RNA"/>
</dbReference>
<feature type="compositionally biased region" description="Polar residues" evidence="7">
    <location>
        <begin position="418"/>
        <end position="436"/>
    </location>
</feature>
<feature type="region of interest" description="Disordered" evidence="7">
    <location>
        <begin position="893"/>
        <end position="931"/>
    </location>
</feature>
<proteinExistence type="predicted"/>
<dbReference type="GO" id="GO:0001653">
    <property type="term" value="F:peptide receptor activity"/>
    <property type="evidence" value="ECO:0007669"/>
    <property type="project" value="TreeGrafter"/>
</dbReference>
<dbReference type="GO" id="GO:0007168">
    <property type="term" value="P:receptor guanylyl cyclase signaling pathway"/>
    <property type="evidence" value="ECO:0007669"/>
    <property type="project" value="TreeGrafter"/>
</dbReference>
<feature type="compositionally biased region" description="Low complexity" evidence="7">
    <location>
        <begin position="672"/>
        <end position="683"/>
    </location>
</feature>
<accession>A0A7S3R0F8</accession>
<dbReference type="GO" id="GO:0035556">
    <property type="term" value="P:intracellular signal transduction"/>
    <property type="evidence" value="ECO:0007669"/>
    <property type="project" value="InterPro"/>
</dbReference>
<dbReference type="CDD" id="cd07302">
    <property type="entry name" value="CHD"/>
    <property type="match status" value="1"/>
</dbReference>
<dbReference type="GO" id="GO:0005886">
    <property type="term" value="C:plasma membrane"/>
    <property type="evidence" value="ECO:0007669"/>
    <property type="project" value="TreeGrafter"/>
</dbReference>
<evidence type="ECO:0000256" key="7">
    <source>
        <dbReference type="SAM" id="MobiDB-lite"/>
    </source>
</evidence>
<dbReference type="SUPFAM" id="SSF55073">
    <property type="entry name" value="Nucleotide cyclase"/>
    <property type="match status" value="1"/>
</dbReference>
<feature type="compositionally biased region" description="Polar residues" evidence="7">
    <location>
        <begin position="684"/>
        <end position="694"/>
    </location>
</feature>
<feature type="region of interest" description="Disordered" evidence="7">
    <location>
        <begin position="530"/>
        <end position="586"/>
    </location>
</feature>
<dbReference type="AlphaFoldDB" id="A0A7S3R0F8"/>
<feature type="region of interest" description="Disordered" evidence="7">
    <location>
        <begin position="837"/>
        <end position="857"/>
    </location>
</feature>
<evidence type="ECO:0000256" key="3">
    <source>
        <dbReference type="ARBA" id="ARBA00022741"/>
    </source>
</evidence>
<organism evidence="9">
    <name type="scientific">Dunaliella tertiolecta</name>
    <name type="common">Green alga</name>
    <dbReference type="NCBI Taxonomy" id="3047"/>
    <lineage>
        <taxon>Eukaryota</taxon>
        <taxon>Viridiplantae</taxon>
        <taxon>Chlorophyta</taxon>
        <taxon>core chlorophytes</taxon>
        <taxon>Chlorophyceae</taxon>
        <taxon>CS clade</taxon>
        <taxon>Chlamydomonadales</taxon>
        <taxon>Dunaliellaceae</taxon>
        <taxon>Dunaliella</taxon>
    </lineage>
</organism>
<dbReference type="InterPro" id="IPR029787">
    <property type="entry name" value="Nucleotide_cyclase"/>
</dbReference>
<dbReference type="Pfam" id="PF00211">
    <property type="entry name" value="Guanylate_cyc"/>
    <property type="match status" value="1"/>
</dbReference>
<dbReference type="SMART" id="SM00044">
    <property type="entry name" value="CYCc"/>
    <property type="match status" value="1"/>
</dbReference>
<dbReference type="InterPro" id="IPR001054">
    <property type="entry name" value="A/G_cyclase"/>
</dbReference>
<feature type="region of interest" description="Disordered" evidence="7">
    <location>
        <begin position="629"/>
        <end position="694"/>
    </location>
</feature>
<keyword evidence="6" id="KW-0456">Lyase</keyword>
<reference evidence="9" key="1">
    <citation type="submission" date="2021-01" db="EMBL/GenBank/DDBJ databases">
        <authorList>
            <person name="Corre E."/>
            <person name="Pelletier E."/>
            <person name="Niang G."/>
            <person name="Scheremetjew M."/>
            <person name="Finn R."/>
            <person name="Kale V."/>
            <person name="Holt S."/>
            <person name="Cochrane G."/>
            <person name="Meng A."/>
            <person name="Brown T."/>
            <person name="Cohen L."/>
        </authorList>
    </citation>
    <scope>NUCLEOTIDE SEQUENCE</scope>
    <source>
        <strain evidence="9">CCMP1320</strain>
    </source>
</reference>
<evidence type="ECO:0000256" key="5">
    <source>
        <dbReference type="ARBA" id="ARBA00023136"/>
    </source>
</evidence>
<evidence type="ECO:0000256" key="2">
    <source>
        <dbReference type="ARBA" id="ARBA00022692"/>
    </source>
</evidence>
<name>A0A7S3R0F8_DUNTE</name>
<evidence type="ECO:0000313" key="9">
    <source>
        <dbReference type="EMBL" id="CAE0498590.1"/>
    </source>
</evidence>
<feature type="compositionally biased region" description="Polar residues" evidence="7">
    <location>
        <begin position="909"/>
        <end position="924"/>
    </location>
</feature>
<evidence type="ECO:0000259" key="8">
    <source>
        <dbReference type="PROSITE" id="PS50125"/>
    </source>
</evidence>
<gene>
    <name evidence="9" type="ORF">DTER00134_LOCUS13663</name>
</gene>
<dbReference type="PANTHER" id="PTHR11920">
    <property type="entry name" value="GUANYLYL CYCLASE"/>
    <property type="match status" value="1"/>
</dbReference>
<dbReference type="GO" id="GO:0000166">
    <property type="term" value="F:nucleotide binding"/>
    <property type="evidence" value="ECO:0007669"/>
    <property type="project" value="UniProtKB-KW"/>
</dbReference>
<feature type="compositionally biased region" description="Low complexity" evidence="7">
    <location>
        <begin position="570"/>
        <end position="581"/>
    </location>
</feature>
<sequence length="931" mass="100125">MRCWQQQQQQPQQLQQQLLQPQLSTSLSRDEHSFCHLAEESIEDGQLERCSSTKTRTDLCWHEVLAMAITDPVSGQAALLLLQTDITSRAVLESRMAALTESQLAMLAMAITDPVSGQAALLLLQTDITSRAVLESRMAALTESQLAMLEQMFPRHVLEYMVTKQPGQQPAQAETASHLASSHENVTILFTDIVGFTSMSKEVKPDQVMGYLNELFTAFDALVDTYEIYKVETAGDCYIAAGGLTKIDQDGFICIDHEPDPVEAAHRVLSFAKALLYCAKTVMMPHNGQPTRIRVGMHTGPAVTGLIGTKLPKYSVFGDTMNTASRMESSCPYGCIQISEATHALLPGHPFRPTGGVEVKGKGRMDTFIWDPEEDSSYTMPPDMAAAIALAKRRASEAGGGGGFKELLPQLFNPQGSTSVLDDNSTWHSLSTTSAATPRMSRDLGRPSTQSQSWGEEVCRKSSMSSPQFPPYQHRGKRLSQSARTREGASQDLATRGLRKMSKSMPARPHPERPSELETLAALATLYGTRAPSPPAEQQQPLNAPWPSPKQHQQQRYMQQLPQQEHHCHQQQLLQSAQPAPSEEKLTEGAVCVTSVPPTLRSHPSHFLASPPNSSALYKVGPPSQADSNPLCLFVGGDEATEDGSRPSARASCTSRAGSHSARLPKAMPQGSSGRPSLSSYSSKAGSRSTLAGRSSSHTSAYASACASHSLDCLLHSAACNAAASPIAATESSRSAPLHFIHPNHSRRRDSESRLYPSQHRSSNKGKSSPLLLVRPPLTTFSHQSSGGAASQEALHHVRSSTFSPKSAPLSFLQPSSFALSQRCSGGASSAAGHATAAASMATHRRHTSHGSHNGAYVYGSEAQNARRHPLLGLLLQHTSPAQAELLLHEHTVAQQGRPSPSTPPASGLSATPHSPISNHSPRASTLAHLG</sequence>
<feature type="compositionally biased region" description="Low complexity" evidence="7">
    <location>
        <begin position="551"/>
        <end position="563"/>
    </location>
</feature>
<evidence type="ECO:0000256" key="4">
    <source>
        <dbReference type="ARBA" id="ARBA00022989"/>
    </source>
</evidence>
<dbReference type="GO" id="GO:0004016">
    <property type="term" value="F:adenylate cyclase activity"/>
    <property type="evidence" value="ECO:0007669"/>
    <property type="project" value="TreeGrafter"/>
</dbReference>
<feature type="compositionally biased region" description="Polar residues" evidence="7">
    <location>
        <begin position="779"/>
        <end position="789"/>
    </location>
</feature>
<dbReference type="GO" id="GO:0004383">
    <property type="term" value="F:guanylate cyclase activity"/>
    <property type="evidence" value="ECO:0007669"/>
    <property type="project" value="TreeGrafter"/>
</dbReference>
<dbReference type="Gene3D" id="3.30.70.1230">
    <property type="entry name" value="Nucleotide cyclase"/>
    <property type="match status" value="1"/>
</dbReference>